<comment type="function">
    <text evidence="14">Protease with a carboxypeptidase B-like function involved in the C-terminal processing of the lysine and arginine residues from protein precursors. Promotes cell fusion and is involved in the programmed cell death.</text>
</comment>
<dbReference type="EMBL" id="SGPM01000222">
    <property type="protein sequence ID" value="THH27823.1"/>
    <property type="molecule type" value="Genomic_DNA"/>
</dbReference>
<gene>
    <name evidence="22" type="ORF">EUX98_g6359</name>
</gene>
<feature type="signal peptide" evidence="21">
    <location>
        <begin position="1"/>
        <end position="25"/>
    </location>
</feature>
<protein>
    <recommendedName>
        <fullName evidence="17">Pheromone-processing carboxypeptidase KEX1</fullName>
        <ecNumber evidence="15">3.4.16.6</ecNumber>
    </recommendedName>
    <alternativeName>
        <fullName evidence="18">Carboxypeptidase D</fullName>
    </alternativeName>
    <alternativeName>
        <fullName evidence="16">Pheromone-processing carboxypeptidase kex1</fullName>
    </alternativeName>
</protein>
<evidence type="ECO:0000256" key="18">
    <source>
        <dbReference type="ARBA" id="ARBA00042717"/>
    </source>
</evidence>
<dbReference type="GO" id="GO:0006508">
    <property type="term" value="P:proteolysis"/>
    <property type="evidence" value="ECO:0007669"/>
    <property type="project" value="UniProtKB-KW"/>
</dbReference>
<keyword evidence="8 21" id="KW-0732">Signal</keyword>
<evidence type="ECO:0000256" key="13">
    <source>
        <dbReference type="ARBA" id="ARBA00023180"/>
    </source>
</evidence>
<dbReference type="AlphaFoldDB" id="A0A4V3XI45"/>
<keyword evidence="4" id="KW-0121">Carboxypeptidase</keyword>
<evidence type="ECO:0000256" key="8">
    <source>
        <dbReference type="ARBA" id="ARBA00022729"/>
    </source>
</evidence>
<keyword evidence="5" id="KW-0645">Protease</keyword>
<evidence type="ECO:0000256" key="1">
    <source>
        <dbReference type="ARBA" id="ARBA00001003"/>
    </source>
</evidence>
<comment type="catalytic activity">
    <reaction evidence="1">
        <text>Preferential release of a C-terminal arginine or lysine residue.</text>
        <dbReference type="EC" id="3.4.16.6"/>
    </reaction>
</comment>
<keyword evidence="10 20" id="KW-1133">Transmembrane helix</keyword>
<evidence type="ECO:0000256" key="11">
    <source>
        <dbReference type="ARBA" id="ARBA00023034"/>
    </source>
</evidence>
<evidence type="ECO:0000313" key="23">
    <source>
        <dbReference type="Proteomes" id="UP000308730"/>
    </source>
</evidence>
<dbReference type="PANTHER" id="PTHR11802">
    <property type="entry name" value="SERINE PROTEASE FAMILY S10 SERINE CARBOXYPEPTIDASE"/>
    <property type="match status" value="1"/>
</dbReference>
<evidence type="ECO:0000256" key="15">
    <source>
        <dbReference type="ARBA" id="ARBA00038895"/>
    </source>
</evidence>
<evidence type="ECO:0000256" key="19">
    <source>
        <dbReference type="SAM" id="MobiDB-lite"/>
    </source>
</evidence>
<evidence type="ECO:0000256" key="20">
    <source>
        <dbReference type="SAM" id="Phobius"/>
    </source>
</evidence>
<evidence type="ECO:0000256" key="7">
    <source>
        <dbReference type="ARBA" id="ARBA00022703"/>
    </source>
</evidence>
<keyword evidence="13" id="KW-0325">Glycoprotein</keyword>
<dbReference type="EC" id="3.4.16.6" evidence="15"/>
<name>A0A4V3XI45_9APHY</name>
<keyword evidence="9" id="KW-0378">Hydrolase</keyword>
<dbReference type="GO" id="GO:0006915">
    <property type="term" value="P:apoptotic process"/>
    <property type="evidence" value="ECO:0007669"/>
    <property type="project" value="UniProtKB-KW"/>
</dbReference>
<dbReference type="FunFam" id="3.40.50.1820:FF:000121">
    <property type="entry name" value="Carboxypeptidase D"/>
    <property type="match status" value="1"/>
</dbReference>
<feature type="region of interest" description="Disordered" evidence="19">
    <location>
        <begin position="569"/>
        <end position="607"/>
    </location>
</feature>
<keyword evidence="12 20" id="KW-0472">Membrane</keyword>
<reference evidence="22 23" key="1">
    <citation type="submission" date="2019-02" db="EMBL/GenBank/DDBJ databases">
        <title>Genome sequencing of the rare red list fungi Antrodiella citrinella (Flaviporus citrinellus).</title>
        <authorList>
            <person name="Buettner E."/>
            <person name="Kellner H."/>
        </authorList>
    </citation>
    <scope>NUCLEOTIDE SEQUENCE [LARGE SCALE GENOMIC DNA]</scope>
    <source>
        <strain evidence="22 23">DSM 108506</strain>
    </source>
</reference>
<evidence type="ECO:0000256" key="17">
    <source>
        <dbReference type="ARBA" id="ARBA00040628"/>
    </source>
</evidence>
<proteinExistence type="inferred from homology"/>
<evidence type="ECO:0000256" key="21">
    <source>
        <dbReference type="SAM" id="SignalP"/>
    </source>
</evidence>
<comment type="caution">
    <text evidence="22">The sequence shown here is derived from an EMBL/GenBank/DDBJ whole genome shotgun (WGS) entry which is preliminary data.</text>
</comment>
<comment type="subcellular location">
    <subcellularLocation>
        <location evidence="2">Golgi apparatus</location>
        <location evidence="2">trans-Golgi network membrane</location>
        <topology evidence="2">Single-pass type I membrane protein</topology>
    </subcellularLocation>
</comment>
<evidence type="ECO:0000256" key="2">
    <source>
        <dbReference type="ARBA" id="ARBA00004393"/>
    </source>
</evidence>
<accession>A0A4V3XI45</accession>
<evidence type="ECO:0000256" key="3">
    <source>
        <dbReference type="ARBA" id="ARBA00009431"/>
    </source>
</evidence>
<dbReference type="InterPro" id="IPR029058">
    <property type="entry name" value="AB_hydrolase_fold"/>
</dbReference>
<sequence length="607" mass="67119">MISALCSGFLWALLPLSFFSTPAYAAPTTDIPSAQSFYVSNVPDLHQDPNRPLRVYAGHLSSDPNGTSANPTDVTPHIYFVMVKPRRTADKDRVIFWLNGGPGCSSFDGLMMEVGPWRVDGSGGLKTLEGGWEEYSTMVYVDQPAGTGFSYTASNHYLHDLPEASRQYLTFLENFYAVFPEYKMMDTYMAGESFAGQYLPYYANALLDSNLNIPLRGVAIGNGWMDARTQYPSFLEYALKHGITEPNSKDFKRGKDATDKCIADIDREAAAIGVEPIHTQFCETVMMIVVEHKTSQKDGRNLCMNMYDVRLEDDIPACGMNWPPDLKDIGTYLHRPDVVRSLHASASPNPWQECRGIIHTAFNTKRSNSSITILPRVLERVPVMLFAGDQDLICNYVGVESLVQTLTWNGEKGLGTVQTQSWAVNNIPAGTWVTSRNLTYVKIFNASHMVGYDVPHVSHDMMLRFMGVNFSAITDGSARIPSSVGTEIKPIPILTTDEPSSTPAPKTTEQNKAMWEAYYNAGSAALVLVIIAVLIGAFVWWRTRKGTLGLPISRGDIGTEGDESIPLRTNGDMHDDLEDEDTRLSKGKGRATSLTPHEDIFGVGEDE</sequence>
<feature type="chain" id="PRO_5020636347" description="Pheromone-processing carboxypeptidase KEX1" evidence="21">
    <location>
        <begin position="26"/>
        <end position="607"/>
    </location>
</feature>
<evidence type="ECO:0000313" key="22">
    <source>
        <dbReference type="EMBL" id="THH27823.1"/>
    </source>
</evidence>
<evidence type="ECO:0000256" key="14">
    <source>
        <dbReference type="ARBA" id="ARBA00037042"/>
    </source>
</evidence>
<dbReference type="GO" id="GO:0005802">
    <property type="term" value="C:trans-Golgi network"/>
    <property type="evidence" value="ECO:0007669"/>
    <property type="project" value="TreeGrafter"/>
</dbReference>
<keyword evidence="7" id="KW-0053">Apoptosis</keyword>
<dbReference type="Gene3D" id="3.40.50.1820">
    <property type="entry name" value="alpha/beta hydrolase"/>
    <property type="match status" value="1"/>
</dbReference>
<comment type="similarity">
    <text evidence="3">Belongs to the peptidase S10 family.</text>
</comment>
<keyword evidence="6 20" id="KW-0812">Transmembrane</keyword>
<dbReference type="Proteomes" id="UP000308730">
    <property type="component" value="Unassembled WGS sequence"/>
</dbReference>
<evidence type="ECO:0000256" key="4">
    <source>
        <dbReference type="ARBA" id="ARBA00022645"/>
    </source>
</evidence>
<dbReference type="PRINTS" id="PR00724">
    <property type="entry name" value="CRBOXYPTASEC"/>
</dbReference>
<organism evidence="22 23">
    <name type="scientific">Antrodiella citrinella</name>
    <dbReference type="NCBI Taxonomy" id="2447956"/>
    <lineage>
        <taxon>Eukaryota</taxon>
        <taxon>Fungi</taxon>
        <taxon>Dikarya</taxon>
        <taxon>Basidiomycota</taxon>
        <taxon>Agaricomycotina</taxon>
        <taxon>Agaricomycetes</taxon>
        <taxon>Polyporales</taxon>
        <taxon>Steccherinaceae</taxon>
        <taxon>Antrodiella</taxon>
    </lineage>
</organism>
<dbReference type="GO" id="GO:0004185">
    <property type="term" value="F:serine-type carboxypeptidase activity"/>
    <property type="evidence" value="ECO:0007669"/>
    <property type="project" value="UniProtKB-EC"/>
</dbReference>
<dbReference type="Pfam" id="PF00450">
    <property type="entry name" value="Peptidase_S10"/>
    <property type="match status" value="1"/>
</dbReference>
<evidence type="ECO:0000256" key="16">
    <source>
        <dbReference type="ARBA" id="ARBA00040403"/>
    </source>
</evidence>
<keyword evidence="11" id="KW-0333">Golgi apparatus</keyword>
<evidence type="ECO:0000256" key="10">
    <source>
        <dbReference type="ARBA" id="ARBA00022989"/>
    </source>
</evidence>
<evidence type="ECO:0000256" key="9">
    <source>
        <dbReference type="ARBA" id="ARBA00022801"/>
    </source>
</evidence>
<dbReference type="PANTHER" id="PTHR11802:SF190">
    <property type="entry name" value="PHEROMONE-PROCESSING CARBOXYPEPTIDASE KEX1"/>
    <property type="match status" value="1"/>
</dbReference>
<keyword evidence="23" id="KW-1185">Reference proteome</keyword>
<feature type="transmembrane region" description="Helical" evidence="20">
    <location>
        <begin position="517"/>
        <end position="541"/>
    </location>
</feature>
<dbReference type="InterPro" id="IPR001563">
    <property type="entry name" value="Peptidase_S10"/>
</dbReference>
<evidence type="ECO:0000256" key="5">
    <source>
        <dbReference type="ARBA" id="ARBA00022670"/>
    </source>
</evidence>
<evidence type="ECO:0000256" key="12">
    <source>
        <dbReference type="ARBA" id="ARBA00023136"/>
    </source>
</evidence>
<evidence type="ECO:0000256" key="6">
    <source>
        <dbReference type="ARBA" id="ARBA00022692"/>
    </source>
</evidence>
<dbReference type="OrthoDB" id="443318at2759"/>
<dbReference type="SUPFAM" id="SSF53474">
    <property type="entry name" value="alpha/beta-Hydrolases"/>
    <property type="match status" value="1"/>
</dbReference>